<dbReference type="EMBL" id="MNAD01001115">
    <property type="protein sequence ID" value="OJT07827.1"/>
    <property type="molecule type" value="Genomic_DNA"/>
</dbReference>
<comment type="caution">
    <text evidence="2">The sequence shown here is derived from an EMBL/GenBank/DDBJ whole genome shotgun (WGS) entry which is preliminary data.</text>
</comment>
<feature type="compositionally biased region" description="Polar residues" evidence="1">
    <location>
        <begin position="14"/>
        <end position="24"/>
    </location>
</feature>
<protein>
    <submittedName>
        <fullName evidence="2">Uncharacterized protein</fullName>
    </submittedName>
</protein>
<evidence type="ECO:0000313" key="2">
    <source>
        <dbReference type="EMBL" id="OJT07827.1"/>
    </source>
</evidence>
<organism evidence="2 3">
    <name type="scientific">Trametes pubescens</name>
    <name type="common">White-rot fungus</name>
    <dbReference type="NCBI Taxonomy" id="154538"/>
    <lineage>
        <taxon>Eukaryota</taxon>
        <taxon>Fungi</taxon>
        <taxon>Dikarya</taxon>
        <taxon>Basidiomycota</taxon>
        <taxon>Agaricomycotina</taxon>
        <taxon>Agaricomycetes</taxon>
        <taxon>Polyporales</taxon>
        <taxon>Polyporaceae</taxon>
        <taxon>Trametes</taxon>
    </lineage>
</organism>
<evidence type="ECO:0000313" key="3">
    <source>
        <dbReference type="Proteomes" id="UP000184267"/>
    </source>
</evidence>
<feature type="region of interest" description="Disordered" evidence="1">
    <location>
        <begin position="1"/>
        <end position="81"/>
    </location>
</feature>
<gene>
    <name evidence="2" type="ORF">TRAPUB_1273</name>
</gene>
<keyword evidence="3" id="KW-1185">Reference proteome</keyword>
<feature type="compositionally biased region" description="Low complexity" evidence="1">
    <location>
        <begin position="25"/>
        <end position="37"/>
    </location>
</feature>
<accession>A0A1M2VJT7</accession>
<proteinExistence type="predicted"/>
<dbReference type="Proteomes" id="UP000184267">
    <property type="component" value="Unassembled WGS sequence"/>
</dbReference>
<sequence>MSQSQSGKRHREMVTSTLSPAGTVSPSLSPTSAAPARSHTKGRPRISDVASTPKKKHRDAGNDTSTNGEPELVLSGSDEATDGGIQAVASVARRARILSAEEKRRCFKEKYQGMSPEEILGTLL</sequence>
<reference evidence="2 3" key="1">
    <citation type="submission" date="2016-10" db="EMBL/GenBank/DDBJ databases">
        <title>Genome sequence of the basidiomycete white-rot fungus Trametes pubescens.</title>
        <authorList>
            <person name="Makela M.R."/>
            <person name="Granchi Z."/>
            <person name="Peng M."/>
            <person name="De Vries R.P."/>
            <person name="Grigoriev I."/>
            <person name="Riley R."/>
            <person name="Hilden K."/>
        </authorList>
    </citation>
    <scope>NUCLEOTIDE SEQUENCE [LARGE SCALE GENOMIC DNA]</scope>
    <source>
        <strain evidence="2 3">FBCC735</strain>
    </source>
</reference>
<dbReference type="AlphaFoldDB" id="A0A1M2VJT7"/>
<name>A0A1M2VJT7_TRAPU</name>
<evidence type="ECO:0000256" key="1">
    <source>
        <dbReference type="SAM" id="MobiDB-lite"/>
    </source>
</evidence>